<reference evidence="4 5" key="1">
    <citation type="submission" date="2024-03" db="EMBL/GenBank/DDBJ databases">
        <title>Adaptation during the transition from Ophiocordyceps entomopathogen to insect associate is accompanied by gene loss and intensified selection.</title>
        <authorList>
            <person name="Ward C.M."/>
            <person name="Onetto C.A."/>
            <person name="Borneman A.R."/>
        </authorList>
    </citation>
    <scope>NUCLEOTIDE SEQUENCE [LARGE SCALE GENOMIC DNA]</scope>
    <source>
        <strain evidence="4">AWRI1</strain>
        <tissue evidence="4">Single Adult Female</tissue>
    </source>
</reference>
<accession>A0AAN9Y1U1</accession>
<evidence type="ECO:0008006" key="6">
    <source>
        <dbReference type="Google" id="ProtNLM"/>
    </source>
</evidence>
<evidence type="ECO:0000313" key="4">
    <source>
        <dbReference type="EMBL" id="KAK7582669.1"/>
    </source>
</evidence>
<protein>
    <recommendedName>
        <fullName evidence="6">Pantothenate kinase</fullName>
    </recommendedName>
</protein>
<name>A0AAN9Y1U1_9HEMI</name>
<dbReference type="EMBL" id="JBBCAQ010000033">
    <property type="protein sequence ID" value="KAK7582669.1"/>
    <property type="molecule type" value="Genomic_DNA"/>
</dbReference>
<proteinExistence type="predicted"/>
<dbReference type="GO" id="GO:0005634">
    <property type="term" value="C:nucleus"/>
    <property type="evidence" value="ECO:0007669"/>
    <property type="project" value="TreeGrafter"/>
</dbReference>
<evidence type="ECO:0000313" key="5">
    <source>
        <dbReference type="Proteomes" id="UP001367676"/>
    </source>
</evidence>
<dbReference type="GO" id="GO:0015937">
    <property type="term" value="P:coenzyme A biosynthetic process"/>
    <property type="evidence" value="ECO:0007669"/>
    <property type="project" value="UniProtKB-KW"/>
</dbReference>
<evidence type="ECO:0000256" key="3">
    <source>
        <dbReference type="ARBA" id="ARBA00022993"/>
    </source>
</evidence>
<dbReference type="GO" id="GO:0005829">
    <property type="term" value="C:cytosol"/>
    <property type="evidence" value="ECO:0007669"/>
    <property type="project" value="TreeGrafter"/>
</dbReference>
<evidence type="ECO:0000256" key="1">
    <source>
        <dbReference type="ARBA" id="ARBA00022741"/>
    </source>
</evidence>
<keyword evidence="1" id="KW-0547">Nucleotide-binding</keyword>
<gene>
    <name evidence="4" type="ORF">V9T40_014114</name>
</gene>
<organism evidence="4 5">
    <name type="scientific">Parthenolecanium corni</name>
    <dbReference type="NCBI Taxonomy" id="536013"/>
    <lineage>
        <taxon>Eukaryota</taxon>
        <taxon>Metazoa</taxon>
        <taxon>Ecdysozoa</taxon>
        <taxon>Arthropoda</taxon>
        <taxon>Hexapoda</taxon>
        <taxon>Insecta</taxon>
        <taxon>Pterygota</taxon>
        <taxon>Neoptera</taxon>
        <taxon>Paraneoptera</taxon>
        <taxon>Hemiptera</taxon>
        <taxon>Sternorrhyncha</taxon>
        <taxon>Coccoidea</taxon>
        <taxon>Coccidae</taxon>
        <taxon>Parthenolecanium</taxon>
    </lineage>
</organism>
<keyword evidence="5" id="KW-1185">Reference proteome</keyword>
<dbReference type="PANTHER" id="PTHR12280">
    <property type="entry name" value="PANTOTHENATE KINASE"/>
    <property type="match status" value="1"/>
</dbReference>
<keyword evidence="2" id="KW-0067">ATP-binding</keyword>
<dbReference type="Pfam" id="PF03630">
    <property type="entry name" value="Fumble"/>
    <property type="match status" value="1"/>
</dbReference>
<dbReference type="Proteomes" id="UP001367676">
    <property type="component" value="Unassembled WGS sequence"/>
</dbReference>
<dbReference type="AlphaFoldDB" id="A0AAN9Y1U1"/>
<evidence type="ECO:0000256" key="2">
    <source>
        <dbReference type="ARBA" id="ARBA00022840"/>
    </source>
</evidence>
<dbReference type="GO" id="GO:0005524">
    <property type="term" value="F:ATP binding"/>
    <property type="evidence" value="ECO:0007669"/>
    <property type="project" value="UniProtKB-KW"/>
</dbReference>
<dbReference type="SUPFAM" id="SSF53067">
    <property type="entry name" value="Actin-like ATPase domain"/>
    <property type="match status" value="1"/>
</dbReference>
<dbReference type="InterPro" id="IPR043129">
    <property type="entry name" value="ATPase_NBD"/>
</dbReference>
<dbReference type="InterPro" id="IPR004567">
    <property type="entry name" value="Type_II_PanK"/>
</dbReference>
<dbReference type="Gene3D" id="3.30.420.40">
    <property type="match status" value="1"/>
</dbReference>
<dbReference type="GO" id="GO:0004594">
    <property type="term" value="F:pantothenate kinase activity"/>
    <property type="evidence" value="ECO:0007669"/>
    <property type="project" value="TreeGrafter"/>
</dbReference>
<dbReference type="PANTHER" id="PTHR12280:SF20">
    <property type="entry name" value="4'-PHOSPHOPANTETHEINE PHOSPHATASE"/>
    <property type="match status" value="1"/>
</dbReference>
<comment type="caution">
    <text evidence="4">The sequence shown here is derived from an EMBL/GenBank/DDBJ whole genome shotgun (WGS) entry which is preliminary data.</text>
</comment>
<keyword evidence="3" id="KW-0173">Coenzyme A biosynthesis</keyword>
<sequence>MKVELEEKYERIGGTATGGGIFWGLGSLLTKTKGFDELLKLAEKGEHRHVDLLVRDIYGGDCKVLGLPGDVIASSFGRVCHSRETNENVTNKDIARSLLFVISNDIGQIASLYAMMNNLKKVYFGGYFLRNHPLSMHTISYSINYCLERASRLYFFVTKITSESLAHF</sequence>